<reference evidence="2 4" key="1">
    <citation type="submission" date="2024-02" db="EMBL/GenBank/DDBJ databases">
        <authorList>
            <person name="Daric V."/>
            <person name="Darras S."/>
        </authorList>
    </citation>
    <scope>NUCLEOTIDE SEQUENCE [LARGE SCALE GENOMIC DNA]</scope>
</reference>
<organism evidence="2 4">
    <name type="scientific">Clavelina lepadiformis</name>
    <name type="common">Light-bulb sea squirt</name>
    <name type="synonym">Ascidia lepadiformis</name>
    <dbReference type="NCBI Taxonomy" id="159417"/>
    <lineage>
        <taxon>Eukaryota</taxon>
        <taxon>Metazoa</taxon>
        <taxon>Chordata</taxon>
        <taxon>Tunicata</taxon>
        <taxon>Ascidiacea</taxon>
        <taxon>Aplousobranchia</taxon>
        <taxon>Clavelinidae</taxon>
        <taxon>Clavelina</taxon>
    </lineage>
</organism>
<gene>
    <name evidence="1" type="ORF">CVLEPA_LOCUS12090</name>
    <name evidence="2" type="ORF">CVLEPA_LOCUS12092</name>
    <name evidence="3" type="ORF">CVLEPA_LOCUS12094</name>
</gene>
<evidence type="ECO:0000313" key="1">
    <source>
        <dbReference type="EMBL" id="CAK8681856.1"/>
    </source>
</evidence>
<keyword evidence="4" id="KW-1185">Reference proteome</keyword>
<evidence type="ECO:0000313" key="2">
    <source>
        <dbReference type="EMBL" id="CAK8681858.1"/>
    </source>
</evidence>
<dbReference type="EMBL" id="CAWYQH010000090">
    <property type="protein sequence ID" value="CAK8681858.1"/>
    <property type="molecule type" value="Genomic_DNA"/>
</dbReference>
<name>A0ABP0FT55_CLALP</name>
<evidence type="ECO:0000313" key="3">
    <source>
        <dbReference type="EMBL" id="CAK8681860.1"/>
    </source>
</evidence>
<protein>
    <submittedName>
        <fullName evidence="2">Uncharacterized protein</fullName>
    </submittedName>
</protein>
<proteinExistence type="predicted"/>
<dbReference type="EMBL" id="CAWYQH010000090">
    <property type="protein sequence ID" value="CAK8681856.1"/>
    <property type="molecule type" value="Genomic_DNA"/>
</dbReference>
<comment type="caution">
    <text evidence="2">The sequence shown here is derived from an EMBL/GenBank/DDBJ whole genome shotgun (WGS) entry which is preliminary data.</text>
</comment>
<dbReference type="EMBL" id="CAWYQH010000090">
    <property type="protein sequence ID" value="CAK8681860.1"/>
    <property type="molecule type" value="Genomic_DNA"/>
</dbReference>
<accession>A0ABP0FT55</accession>
<evidence type="ECO:0000313" key="4">
    <source>
        <dbReference type="Proteomes" id="UP001642483"/>
    </source>
</evidence>
<dbReference type="Proteomes" id="UP001642483">
    <property type="component" value="Unassembled WGS sequence"/>
</dbReference>
<sequence>MIRKQQLIQRTQALGETNRRYVNALVNFGAIAYPKTEDESTKNDVFGLRNKMKQKGWSRAMQSVFVRPGKLMQKTVLVNCGAANPNSSMQEHSKDVASRLDEISQQLHAIKSILDKSGFSQCGHQSTYKAPVLAKRSETMEEQDKSLQDLHVSFTDTFGEIM</sequence>